<dbReference type="Proteomes" id="UP000273145">
    <property type="component" value="Chromosome"/>
</dbReference>
<dbReference type="SUPFAM" id="SSF160387">
    <property type="entry name" value="NosL/MerB-like"/>
    <property type="match status" value="1"/>
</dbReference>
<keyword evidence="2" id="KW-0732">Signal</keyword>
<gene>
    <name evidence="3" type="ORF">EIM92_19740</name>
</gene>
<name>A0A3Q8S686_9BACL</name>
<dbReference type="InterPro" id="IPR008719">
    <property type="entry name" value="N2O_reductase_NosL"/>
</dbReference>
<feature type="chain" id="PRO_5038434764" description="Lipoprotein" evidence="2">
    <location>
        <begin position="22"/>
        <end position="200"/>
    </location>
</feature>
<dbReference type="RefSeq" id="WP_125084291.1">
    <property type="nucleotide sequence ID" value="NZ_CP034248.1"/>
</dbReference>
<feature type="signal peptide" evidence="2">
    <location>
        <begin position="1"/>
        <end position="21"/>
    </location>
</feature>
<evidence type="ECO:0008006" key="5">
    <source>
        <dbReference type="Google" id="ProtNLM"/>
    </source>
</evidence>
<evidence type="ECO:0000313" key="4">
    <source>
        <dbReference type="Proteomes" id="UP000273145"/>
    </source>
</evidence>
<dbReference type="EMBL" id="CP034248">
    <property type="protein sequence ID" value="AZK48128.1"/>
    <property type="molecule type" value="Genomic_DNA"/>
</dbReference>
<feature type="compositionally biased region" description="Basic and acidic residues" evidence="1">
    <location>
        <begin position="155"/>
        <end position="194"/>
    </location>
</feature>
<evidence type="ECO:0000256" key="1">
    <source>
        <dbReference type="SAM" id="MobiDB-lite"/>
    </source>
</evidence>
<organism evidence="3 4">
    <name type="scientific">Paenibacillus lentus</name>
    <dbReference type="NCBI Taxonomy" id="1338368"/>
    <lineage>
        <taxon>Bacteria</taxon>
        <taxon>Bacillati</taxon>
        <taxon>Bacillota</taxon>
        <taxon>Bacilli</taxon>
        <taxon>Bacillales</taxon>
        <taxon>Paenibacillaceae</taxon>
        <taxon>Paenibacillus</taxon>
    </lineage>
</organism>
<accession>A0A3Q8S686</accession>
<protein>
    <recommendedName>
        <fullName evidence="5">Lipoprotein</fullName>
    </recommendedName>
</protein>
<evidence type="ECO:0000313" key="3">
    <source>
        <dbReference type="EMBL" id="AZK48128.1"/>
    </source>
</evidence>
<dbReference type="Gene3D" id="3.30.70.2050">
    <property type="match status" value="1"/>
</dbReference>
<reference evidence="3 4" key="1">
    <citation type="submission" date="2018-11" db="EMBL/GenBank/DDBJ databases">
        <title>Genome sequencing of Paenibacillus lentus DSM25539(T).</title>
        <authorList>
            <person name="Kook J.-K."/>
            <person name="Park S.-N."/>
            <person name="Lim Y.K."/>
        </authorList>
    </citation>
    <scope>NUCLEOTIDE SEQUENCE [LARGE SCALE GENOMIC DNA]</scope>
    <source>
        <strain evidence="3 4">DSM 25539</strain>
    </source>
</reference>
<dbReference type="KEGG" id="plen:EIM92_19740"/>
<dbReference type="OrthoDB" id="9792749at2"/>
<dbReference type="PROSITE" id="PS51257">
    <property type="entry name" value="PROKAR_LIPOPROTEIN"/>
    <property type="match status" value="1"/>
</dbReference>
<evidence type="ECO:0000256" key="2">
    <source>
        <dbReference type="SAM" id="SignalP"/>
    </source>
</evidence>
<dbReference type="Pfam" id="PF05573">
    <property type="entry name" value="NosL"/>
    <property type="match status" value="1"/>
</dbReference>
<keyword evidence="4" id="KW-1185">Reference proteome</keyword>
<dbReference type="PANTHER" id="PTHR41247">
    <property type="entry name" value="HTH-TYPE TRANSCRIPTIONAL REPRESSOR YCNK"/>
    <property type="match status" value="1"/>
</dbReference>
<feature type="region of interest" description="Disordered" evidence="1">
    <location>
        <begin position="153"/>
        <end position="200"/>
    </location>
</feature>
<sequence length="200" mass="22370">MKKWSLALIIMLTFTMLVGCGQDKYAAQAINEDVDVCVVCNMQVKDDAFATQIVTKDGKSLKFDDLGCMYEWKKENGTDDIGGDYVRDYNDKEWIEVSKATYVYDASIRTPMAYGVISFKDKASAEAFVAEQGIGQVLRAEELANHAWEQSQDMMHPHDHGDHGDHAEHGDGHDDNHHGDDHEGIHEDAHHDASDDASQQ</sequence>
<dbReference type="AlphaFoldDB" id="A0A3Q8S686"/>
<proteinExistence type="predicted"/>
<dbReference type="PANTHER" id="PTHR41247:SF1">
    <property type="entry name" value="HTH-TYPE TRANSCRIPTIONAL REPRESSOR YCNK"/>
    <property type="match status" value="1"/>
</dbReference>